<name>A0A238Y7B4_9BACT</name>
<keyword evidence="11" id="KW-1185">Reference proteome</keyword>
<keyword evidence="5 7" id="KW-0949">S-adenosyl-L-methionine</keyword>
<dbReference type="AlphaFoldDB" id="A0A238Y7B4"/>
<evidence type="ECO:0000256" key="7">
    <source>
        <dbReference type="HAMAP-Rule" id="MF_00607"/>
    </source>
</evidence>
<dbReference type="OrthoDB" id="9814755at2"/>
<dbReference type="GO" id="GO:0003723">
    <property type="term" value="F:RNA binding"/>
    <property type="evidence" value="ECO:0007669"/>
    <property type="project" value="UniProtKB-UniRule"/>
</dbReference>
<dbReference type="Proteomes" id="UP000198405">
    <property type="component" value="Unassembled WGS sequence"/>
</dbReference>
<keyword evidence="4 7" id="KW-0808">Transferase</keyword>
<dbReference type="EMBL" id="FZOB01000002">
    <property type="protein sequence ID" value="SNR66681.1"/>
    <property type="molecule type" value="Genomic_DNA"/>
</dbReference>
<dbReference type="EC" id="2.1.1.182" evidence="7"/>
<keyword evidence="6 7" id="KW-0694">RNA-binding</keyword>
<comment type="subcellular location">
    <subcellularLocation>
        <location evidence="7">Cytoplasm</location>
    </subcellularLocation>
</comment>
<dbReference type="InterPro" id="IPR020596">
    <property type="entry name" value="rRNA_Ade_Mease_Trfase_CS"/>
</dbReference>
<evidence type="ECO:0000313" key="10">
    <source>
        <dbReference type="EMBL" id="SNR66681.1"/>
    </source>
</evidence>
<sequence length="257" mass="29853">MKNERLKLKKYLGQHFLKDRNIIRKIVDSLDIKAGDTVVEIGPGGGALTKELVERKPKRLICVEIDDEMIDYLKETFRDCSFVEIVKGDAVKFDFSKCGNRIKVVGNLPYNVSTAIIRNLLDYKSILERAVFMTQKEVAERLISRKGKNYGYLPALLQNFFEIKKLFDVSPKVFTPPPKVWSTVFKMIPKDFSLDKEELEQFEKFLKKAFSGRRKKLKNTLGIELLEISDILSLRPEDVSPEEFYRLFTTFKQKNII</sequence>
<dbReference type="InterPro" id="IPR001737">
    <property type="entry name" value="KsgA/Erm"/>
</dbReference>
<feature type="domain" description="Ribosomal RNA adenine methylase transferase N-terminal" evidence="9">
    <location>
        <begin position="22"/>
        <end position="191"/>
    </location>
</feature>
<evidence type="ECO:0000259" key="9">
    <source>
        <dbReference type="SMART" id="SM00650"/>
    </source>
</evidence>
<dbReference type="NCBIfam" id="TIGR00755">
    <property type="entry name" value="ksgA"/>
    <property type="match status" value="1"/>
</dbReference>
<feature type="binding site" evidence="7 8">
    <location>
        <position position="64"/>
    </location>
    <ligand>
        <name>S-adenosyl-L-methionine</name>
        <dbReference type="ChEBI" id="CHEBI:59789"/>
    </ligand>
</feature>
<proteinExistence type="inferred from homology"/>
<dbReference type="InterPro" id="IPR020598">
    <property type="entry name" value="rRNA_Ade_methylase_Trfase_N"/>
</dbReference>
<reference evidence="11" key="1">
    <citation type="submission" date="2017-06" db="EMBL/GenBank/DDBJ databases">
        <authorList>
            <person name="Varghese N."/>
            <person name="Submissions S."/>
        </authorList>
    </citation>
    <scope>NUCLEOTIDE SEQUENCE [LARGE SCALE GENOMIC DNA]</scope>
    <source>
        <strain evidence="11">DSM 15668</strain>
    </source>
</reference>
<keyword evidence="3 7" id="KW-0489">Methyltransferase</keyword>
<dbReference type="PROSITE" id="PS51689">
    <property type="entry name" value="SAM_RNA_A_N6_MT"/>
    <property type="match status" value="1"/>
</dbReference>
<comment type="function">
    <text evidence="7">Specifically dimethylates two adjacent adenosines (A1518 and A1519) in the loop of a conserved hairpin near the 3'-end of 16S rRNA in the 30S particle. May play a critical role in biogenesis of 30S subunits.</text>
</comment>
<dbReference type="GO" id="GO:0052908">
    <property type="term" value="F:16S rRNA (adenine(1518)-N(6)/adenine(1519)-N(6))-dimethyltransferase activity"/>
    <property type="evidence" value="ECO:0007669"/>
    <property type="project" value="UniProtKB-EC"/>
</dbReference>
<dbReference type="RefSeq" id="WP_089322501.1">
    <property type="nucleotide sequence ID" value="NZ_FZOB01000002.1"/>
</dbReference>
<protein>
    <recommendedName>
        <fullName evidence="7">Ribosomal RNA small subunit methyltransferase A</fullName>
        <ecNumber evidence="7">2.1.1.182</ecNumber>
    </recommendedName>
    <alternativeName>
        <fullName evidence="7">16S rRNA (adenine(1518)-N(6)/adenine(1519)-N(6))-dimethyltransferase</fullName>
    </alternativeName>
    <alternativeName>
        <fullName evidence="7">16S rRNA dimethyladenosine transferase</fullName>
    </alternativeName>
    <alternativeName>
        <fullName evidence="7">16S rRNA dimethylase</fullName>
    </alternativeName>
    <alternativeName>
        <fullName evidence="7">S-adenosylmethionine-6-N', N'-adenosyl(rRNA) dimethyltransferase</fullName>
    </alternativeName>
</protein>
<evidence type="ECO:0000256" key="6">
    <source>
        <dbReference type="ARBA" id="ARBA00022884"/>
    </source>
</evidence>
<keyword evidence="1 7" id="KW-0963">Cytoplasm</keyword>
<dbReference type="GO" id="GO:0005829">
    <property type="term" value="C:cytosol"/>
    <property type="evidence" value="ECO:0007669"/>
    <property type="project" value="TreeGrafter"/>
</dbReference>
<evidence type="ECO:0000256" key="3">
    <source>
        <dbReference type="ARBA" id="ARBA00022603"/>
    </source>
</evidence>
<accession>A0A238Y7B4</accession>
<dbReference type="InterPro" id="IPR011530">
    <property type="entry name" value="rRNA_adenine_dimethylase"/>
</dbReference>
<dbReference type="SMART" id="SM00650">
    <property type="entry name" value="rADc"/>
    <property type="match status" value="1"/>
</dbReference>
<keyword evidence="2 7" id="KW-0698">rRNA processing</keyword>
<evidence type="ECO:0000313" key="11">
    <source>
        <dbReference type="Proteomes" id="UP000198405"/>
    </source>
</evidence>
<feature type="binding site" evidence="7 8">
    <location>
        <position position="15"/>
    </location>
    <ligand>
        <name>S-adenosyl-L-methionine</name>
        <dbReference type="ChEBI" id="CHEBI:59789"/>
    </ligand>
</feature>
<feature type="binding site" evidence="7 8">
    <location>
        <position position="107"/>
    </location>
    <ligand>
        <name>S-adenosyl-L-methionine</name>
        <dbReference type="ChEBI" id="CHEBI:59789"/>
    </ligand>
</feature>
<organism evidence="10 11">
    <name type="scientific">Desulfurobacterium atlanticum</name>
    <dbReference type="NCBI Taxonomy" id="240169"/>
    <lineage>
        <taxon>Bacteria</taxon>
        <taxon>Pseudomonadati</taxon>
        <taxon>Aquificota</taxon>
        <taxon>Aquificia</taxon>
        <taxon>Desulfurobacteriales</taxon>
        <taxon>Desulfurobacteriaceae</taxon>
        <taxon>Desulfurobacterium</taxon>
    </lineage>
</organism>
<comment type="catalytic activity">
    <reaction evidence="7">
        <text>adenosine(1518)/adenosine(1519) in 16S rRNA + 4 S-adenosyl-L-methionine = N(6)-dimethyladenosine(1518)/N(6)-dimethyladenosine(1519) in 16S rRNA + 4 S-adenosyl-L-homocysteine + 4 H(+)</text>
        <dbReference type="Rhea" id="RHEA:19609"/>
        <dbReference type="Rhea" id="RHEA-COMP:10232"/>
        <dbReference type="Rhea" id="RHEA-COMP:10233"/>
        <dbReference type="ChEBI" id="CHEBI:15378"/>
        <dbReference type="ChEBI" id="CHEBI:57856"/>
        <dbReference type="ChEBI" id="CHEBI:59789"/>
        <dbReference type="ChEBI" id="CHEBI:74411"/>
        <dbReference type="ChEBI" id="CHEBI:74493"/>
        <dbReference type="EC" id="2.1.1.182"/>
    </reaction>
</comment>
<dbReference type="PROSITE" id="PS01131">
    <property type="entry name" value="RRNA_A_DIMETH"/>
    <property type="match status" value="1"/>
</dbReference>
<dbReference type="Pfam" id="PF00398">
    <property type="entry name" value="RrnaAD"/>
    <property type="match status" value="1"/>
</dbReference>
<dbReference type="PANTHER" id="PTHR11727:SF7">
    <property type="entry name" value="DIMETHYLADENOSINE TRANSFERASE-RELATED"/>
    <property type="match status" value="1"/>
</dbReference>
<evidence type="ECO:0000256" key="2">
    <source>
        <dbReference type="ARBA" id="ARBA00022552"/>
    </source>
</evidence>
<dbReference type="SUPFAM" id="SSF53335">
    <property type="entry name" value="S-adenosyl-L-methionine-dependent methyltransferases"/>
    <property type="match status" value="1"/>
</dbReference>
<gene>
    <name evidence="7" type="primary">rsmA</name>
    <name evidence="7" type="synonym">ksgA</name>
    <name evidence="10" type="ORF">SAMN06265340_102157</name>
</gene>
<evidence type="ECO:0000256" key="8">
    <source>
        <dbReference type="PROSITE-ProRule" id="PRU01026"/>
    </source>
</evidence>
<dbReference type="InterPro" id="IPR023165">
    <property type="entry name" value="rRNA_Ade_diMease-like_C"/>
</dbReference>
<comment type="similarity">
    <text evidence="7">Belongs to the class I-like SAM-binding methyltransferase superfamily. rRNA adenine N(6)-methyltransferase family. RsmA subfamily.</text>
</comment>
<evidence type="ECO:0000256" key="1">
    <source>
        <dbReference type="ARBA" id="ARBA00022490"/>
    </source>
</evidence>
<evidence type="ECO:0000256" key="5">
    <source>
        <dbReference type="ARBA" id="ARBA00022691"/>
    </source>
</evidence>
<dbReference type="InterPro" id="IPR029063">
    <property type="entry name" value="SAM-dependent_MTases_sf"/>
</dbReference>
<dbReference type="Gene3D" id="3.40.50.150">
    <property type="entry name" value="Vaccinia Virus protein VP39"/>
    <property type="match status" value="1"/>
</dbReference>
<dbReference type="Gene3D" id="1.10.8.100">
    <property type="entry name" value="Ribosomal RNA adenine dimethylase-like, domain 2"/>
    <property type="match status" value="1"/>
</dbReference>
<feature type="binding site" evidence="7 8">
    <location>
        <position position="89"/>
    </location>
    <ligand>
        <name>S-adenosyl-L-methionine</name>
        <dbReference type="ChEBI" id="CHEBI:59789"/>
    </ligand>
</feature>
<dbReference type="HAMAP" id="MF_00607">
    <property type="entry name" value="16SrRNA_methyltr_A"/>
    <property type="match status" value="1"/>
</dbReference>
<feature type="binding site" evidence="7 8">
    <location>
        <position position="42"/>
    </location>
    <ligand>
        <name>S-adenosyl-L-methionine</name>
        <dbReference type="ChEBI" id="CHEBI:59789"/>
    </ligand>
</feature>
<evidence type="ECO:0000256" key="4">
    <source>
        <dbReference type="ARBA" id="ARBA00022679"/>
    </source>
</evidence>
<dbReference type="CDD" id="cd02440">
    <property type="entry name" value="AdoMet_MTases"/>
    <property type="match status" value="1"/>
</dbReference>
<dbReference type="PANTHER" id="PTHR11727">
    <property type="entry name" value="DIMETHYLADENOSINE TRANSFERASE"/>
    <property type="match status" value="1"/>
</dbReference>
<feature type="binding site" evidence="7 8">
    <location>
        <position position="17"/>
    </location>
    <ligand>
        <name>S-adenosyl-L-methionine</name>
        <dbReference type="ChEBI" id="CHEBI:59789"/>
    </ligand>
</feature>